<evidence type="ECO:0000313" key="1">
    <source>
        <dbReference type="EMBL" id="KKK54659.1"/>
    </source>
</evidence>
<dbReference type="EMBL" id="LAZR01065885">
    <property type="protein sequence ID" value="KKK54659.1"/>
    <property type="molecule type" value="Genomic_DNA"/>
</dbReference>
<gene>
    <name evidence="1" type="ORF">LCGC14_3082460</name>
</gene>
<sequence>MQVTLYDPKDPERMPPHALVQDADSVRWSYAERKDAERRHREELEKGEERRLYHSLCACCDWKDPAVKKARAKKLKVL</sequence>
<feature type="non-terminal residue" evidence="1">
    <location>
        <position position="78"/>
    </location>
</feature>
<dbReference type="AlphaFoldDB" id="A0A0F8YKF1"/>
<accession>A0A0F8YKF1</accession>
<comment type="caution">
    <text evidence="1">The sequence shown here is derived from an EMBL/GenBank/DDBJ whole genome shotgun (WGS) entry which is preliminary data.</text>
</comment>
<name>A0A0F8YKF1_9ZZZZ</name>
<reference evidence="1" key="1">
    <citation type="journal article" date="2015" name="Nature">
        <title>Complex archaea that bridge the gap between prokaryotes and eukaryotes.</title>
        <authorList>
            <person name="Spang A."/>
            <person name="Saw J.H."/>
            <person name="Jorgensen S.L."/>
            <person name="Zaremba-Niedzwiedzka K."/>
            <person name="Martijn J."/>
            <person name="Lind A.E."/>
            <person name="van Eijk R."/>
            <person name="Schleper C."/>
            <person name="Guy L."/>
            <person name="Ettema T.J."/>
        </authorList>
    </citation>
    <scope>NUCLEOTIDE SEQUENCE</scope>
</reference>
<proteinExistence type="predicted"/>
<organism evidence="1">
    <name type="scientific">marine sediment metagenome</name>
    <dbReference type="NCBI Taxonomy" id="412755"/>
    <lineage>
        <taxon>unclassified sequences</taxon>
        <taxon>metagenomes</taxon>
        <taxon>ecological metagenomes</taxon>
    </lineage>
</organism>
<protein>
    <submittedName>
        <fullName evidence="1">Uncharacterized protein</fullName>
    </submittedName>
</protein>